<evidence type="ECO:0000313" key="2">
    <source>
        <dbReference type="Proteomes" id="UP000198862"/>
    </source>
</evidence>
<dbReference type="RefSeq" id="WP_245763819.1">
    <property type="nucleotide sequence ID" value="NZ_FOLO01000018.1"/>
</dbReference>
<reference evidence="1 2" key="1">
    <citation type="submission" date="2016-10" db="EMBL/GenBank/DDBJ databases">
        <authorList>
            <person name="de Groot N.N."/>
        </authorList>
    </citation>
    <scope>NUCLEOTIDE SEQUENCE [LARGE SCALE GENOMIC DNA]</scope>
    <source>
        <strain evidence="1 2">DSM 6059</strain>
    </source>
</reference>
<accession>A0A1I1M2Q8</accession>
<organism evidence="1 2">
    <name type="scientific">Pseudoalteromonas denitrificans DSM 6059</name>
    <dbReference type="NCBI Taxonomy" id="1123010"/>
    <lineage>
        <taxon>Bacteria</taxon>
        <taxon>Pseudomonadati</taxon>
        <taxon>Pseudomonadota</taxon>
        <taxon>Gammaproteobacteria</taxon>
        <taxon>Alteromonadales</taxon>
        <taxon>Pseudoalteromonadaceae</taxon>
        <taxon>Pseudoalteromonas</taxon>
    </lineage>
</organism>
<proteinExistence type="predicted"/>
<evidence type="ECO:0000313" key="1">
    <source>
        <dbReference type="EMBL" id="SFC79336.1"/>
    </source>
</evidence>
<sequence>MKIRFEPEQNWSLDFLKFGLFDQLNKLFALDNNPQWPNCDWLNSHAPELTLASGNTLKFVPDPEVKDDPRYYEQIIYETGNVPTRIDNWHDLFGGLIWVLFPKTKTLLNKMHIEQINEHGLVKRSTSRNAITLLDECGVLLPYNVDDNIGKEIKSQLQNHLWHEVFVTNRALWNKHISAFMFGHANYEMATKPYLGLTGKALFLPVSEDFYRLSLKRQYKYLDTVLYKQIIDNHLLKNNKSLSPMPFLGIPGWYADNENVEFYNNVNYFRPKNHSKQRKVI</sequence>
<protein>
    <recommendedName>
        <fullName evidence="3">DUF3025 domain-containing protein</fullName>
    </recommendedName>
</protein>
<evidence type="ECO:0008006" key="3">
    <source>
        <dbReference type="Google" id="ProtNLM"/>
    </source>
</evidence>
<dbReference type="AlphaFoldDB" id="A0A1I1M2Q8"/>
<keyword evidence="2" id="KW-1185">Reference proteome</keyword>
<gene>
    <name evidence="1" type="ORF">SAMN02745724_02566</name>
</gene>
<dbReference type="Proteomes" id="UP000198862">
    <property type="component" value="Unassembled WGS sequence"/>
</dbReference>
<dbReference type="EMBL" id="FOLO01000018">
    <property type="protein sequence ID" value="SFC79336.1"/>
    <property type="molecule type" value="Genomic_DNA"/>
</dbReference>
<dbReference type="STRING" id="1123010.SAMN02745724_02566"/>
<dbReference type="InterPro" id="IPR021390">
    <property type="entry name" value="DUF3025"/>
</dbReference>
<dbReference type="Pfam" id="PF11227">
    <property type="entry name" value="DUF3025"/>
    <property type="match status" value="1"/>
</dbReference>
<name>A0A1I1M2Q8_9GAMM</name>